<feature type="compositionally biased region" description="Low complexity" evidence="5">
    <location>
        <begin position="833"/>
        <end position="842"/>
    </location>
</feature>
<evidence type="ECO:0000256" key="6">
    <source>
        <dbReference type="SAM" id="SignalP"/>
    </source>
</evidence>
<dbReference type="InterPro" id="IPR017946">
    <property type="entry name" value="PLC-like_Pdiesterase_TIM-brl"/>
</dbReference>
<proteinExistence type="predicted"/>
<dbReference type="AlphaFoldDB" id="A0AAV1VBY5"/>
<feature type="compositionally biased region" description="Low complexity" evidence="5">
    <location>
        <begin position="850"/>
        <end position="869"/>
    </location>
</feature>
<feature type="region of interest" description="Disordered" evidence="5">
    <location>
        <begin position="820"/>
        <end position="916"/>
    </location>
</feature>
<dbReference type="InterPro" id="IPR051008">
    <property type="entry name" value="Telomere_Capping_Maintenance"/>
</dbReference>
<sequence>MNLRRWTISLCMSVVGLTGTPLWSEAQASECKAKDKAFGFLVNKLPTAYGLNTCVANNVGTIASALASTFFSSCGMMDVYDLVKNEDFNHLVTLMRDISTKPADISRLVYNYMAGQSDDAVDDLCDAFSGAFGPCGGKVIPKLLPALQKDDKCCAEFSDLIDLLNIVIAPDKDMSYFLVIELINGFNQMICSKKGRNSCGLHIFQQYTKMYTLETFDFFQHMVLPFMTIGAGEECAGLSGKPYQDTGSKKPATTIDFGCCVHHLRPFVQTIQSIAKNVFGDSVWDIVGGMVSYTAPDGAFVDTLAGTMECQFDKCKNPKGMAGDLENLRPVGAKDPGKNILIDTKCTLVEKCSGDKSVCSQVCDRGSVVVPDWLKSSLDYQRNLAFSGPICLAQLPASHNSAINLADGFGNRDQLFNKNLDVDKPWSYLKTNNQVLSMTDQLDIGIRFLEIDTHFFLNDVRTGHCGALGMPAVTEFINALGKTLGNYGKFTWGAELLGCFPSISGIKASEQPLTRDSLDEVKAWLNAHPTEFVVVYLDTGADMKRLDKLGAIDTLFSDTFGDLLVPVEALDKLAQGKWAGGSINEFVDAGHQVLPLANSKTANAYKLYDMCTEKDLKVDHIDDMPNDKQQIGGLTIYSKTSWIRTWAEQIRYISMSATGSVTRELPVVLDAETIPKFLRWNLNLIALDNVDVAKMAAHVWSWAVDEPSVTEAEASVLMDVHGRWVASIDAEKKSRACWNDAKLAWSIVPFAEDCPAGTTFTAPMDPYQNHLLHEALVAKDIKDTSLVINATLMAVGAPTPAPSAMAVVVLPTNSSTISLSSSSGDAAITQDDSSSISSSSSSGYQEEMISSTASSSSADAAITQDDTSSILSSSLEDADISEGGVSSTSSATSGDAVNMEDDTSSTSSASSGDAADMEDDVLLTSSAFSEDEATTEDNSSLPSSTSLSDSDVTQTELIWTTPPPPSSSLQDAVDARTHGHRTIAGVRAREDEAAMEDDTSPTLSAEDEVDTQTDVFTKSAETRNHEDVDRKDVFLQRLKKYMSEH</sequence>
<evidence type="ECO:0000313" key="7">
    <source>
        <dbReference type="EMBL" id="CAK7943268.1"/>
    </source>
</evidence>
<evidence type="ECO:0000256" key="4">
    <source>
        <dbReference type="ARBA" id="ARBA00023136"/>
    </source>
</evidence>
<evidence type="ECO:0000256" key="5">
    <source>
        <dbReference type="SAM" id="MobiDB-lite"/>
    </source>
</evidence>
<organism evidence="7 8">
    <name type="scientific">Peronospora matthiolae</name>
    <dbReference type="NCBI Taxonomy" id="2874970"/>
    <lineage>
        <taxon>Eukaryota</taxon>
        <taxon>Sar</taxon>
        <taxon>Stramenopiles</taxon>
        <taxon>Oomycota</taxon>
        <taxon>Peronosporomycetes</taxon>
        <taxon>Peronosporales</taxon>
        <taxon>Peronosporaceae</taxon>
        <taxon>Peronospora</taxon>
    </lineage>
</organism>
<dbReference type="GO" id="GO:0008081">
    <property type="term" value="F:phosphoric diester hydrolase activity"/>
    <property type="evidence" value="ECO:0007669"/>
    <property type="project" value="InterPro"/>
</dbReference>
<evidence type="ECO:0000256" key="2">
    <source>
        <dbReference type="ARBA" id="ARBA00022692"/>
    </source>
</evidence>
<feature type="chain" id="PRO_5043527828" description="PLC-like phosphodiesterase" evidence="6">
    <location>
        <begin position="29"/>
        <end position="1045"/>
    </location>
</feature>
<gene>
    <name evidence="7" type="ORF">PM001_LOCUS28418</name>
</gene>
<keyword evidence="3" id="KW-1133">Transmembrane helix</keyword>
<protein>
    <recommendedName>
        <fullName evidence="9">PLC-like phosphodiesterase</fullName>
    </recommendedName>
</protein>
<dbReference type="Gene3D" id="3.20.20.190">
    <property type="entry name" value="Phosphatidylinositol (PI) phosphodiesterase"/>
    <property type="match status" value="1"/>
</dbReference>
<feature type="signal peptide" evidence="6">
    <location>
        <begin position="1"/>
        <end position="28"/>
    </location>
</feature>
<keyword evidence="6" id="KW-0732">Signal</keyword>
<evidence type="ECO:0008006" key="9">
    <source>
        <dbReference type="Google" id="ProtNLM"/>
    </source>
</evidence>
<dbReference type="GO" id="GO:0006629">
    <property type="term" value="P:lipid metabolic process"/>
    <property type="evidence" value="ECO:0007669"/>
    <property type="project" value="InterPro"/>
</dbReference>
<feature type="region of interest" description="Disordered" evidence="5">
    <location>
        <begin position="929"/>
        <end position="1023"/>
    </location>
</feature>
<evidence type="ECO:0000313" key="8">
    <source>
        <dbReference type="Proteomes" id="UP001162060"/>
    </source>
</evidence>
<feature type="compositionally biased region" description="Low complexity" evidence="5">
    <location>
        <begin position="881"/>
        <end position="897"/>
    </location>
</feature>
<dbReference type="SUPFAM" id="SSF51695">
    <property type="entry name" value="PLC-like phosphodiesterases"/>
    <property type="match status" value="1"/>
</dbReference>
<feature type="compositionally biased region" description="Low complexity" evidence="5">
    <location>
        <begin position="939"/>
        <end position="951"/>
    </location>
</feature>
<feature type="compositionally biased region" description="Low complexity" evidence="5">
    <location>
        <begin position="904"/>
        <end position="914"/>
    </location>
</feature>
<evidence type="ECO:0000256" key="1">
    <source>
        <dbReference type="ARBA" id="ARBA00004370"/>
    </source>
</evidence>
<dbReference type="Proteomes" id="UP001162060">
    <property type="component" value="Unassembled WGS sequence"/>
</dbReference>
<comment type="subcellular location">
    <subcellularLocation>
        <location evidence="1">Membrane</location>
    </subcellularLocation>
</comment>
<dbReference type="PANTHER" id="PTHR35518">
    <property type="entry name" value="MAINTENANCE OF TELOMOERE CAPPING"/>
    <property type="match status" value="1"/>
</dbReference>
<accession>A0AAV1VBY5</accession>
<reference evidence="7" key="1">
    <citation type="submission" date="2024-01" db="EMBL/GenBank/DDBJ databases">
        <authorList>
            <person name="Webb A."/>
        </authorList>
    </citation>
    <scope>NUCLEOTIDE SEQUENCE</scope>
    <source>
        <strain evidence="7">Pm1</strain>
    </source>
</reference>
<evidence type="ECO:0000256" key="3">
    <source>
        <dbReference type="ARBA" id="ARBA00022989"/>
    </source>
</evidence>
<keyword evidence="4" id="KW-0472">Membrane</keyword>
<comment type="caution">
    <text evidence="7">The sequence shown here is derived from an EMBL/GenBank/DDBJ whole genome shotgun (WGS) entry which is preliminary data.</text>
</comment>
<feature type="compositionally biased region" description="Acidic residues" evidence="5">
    <location>
        <begin position="993"/>
        <end position="1011"/>
    </location>
</feature>
<dbReference type="EMBL" id="CAKLBY020000297">
    <property type="protein sequence ID" value="CAK7943268.1"/>
    <property type="molecule type" value="Genomic_DNA"/>
</dbReference>
<name>A0AAV1VBY5_9STRA</name>
<dbReference type="GO" id="GO:0016020">
    <property type="term" value="C:membrane"/>
    <property type="evidence" value="ECO:0007669"/>
    <property type="project" value="UniProtKB-SubCell"/>
</dbReference>
<keyword evidence="2" id="KW-0812">Transmembrane</keyword>
<dbReference type="PANTHER" id="PTHR35518:SF2">
    <property type="entry name" value="MAINTENANCE OF TELOMERE CAPPING PROTEIN 6"/>
    <property type="match status" value="1"/>
</dbReference>